<feature type="region of interest" description="Disordered" evidence="4">
    <location>
        <begin position="445"/>
        <end position="492"/>
    </location>
</feature>
<dbReference type="PANTHER" id="PTHR48449">
    <property type="entry name" value="DUF1985 DOMAIN-CONTAINING PROTEIN"/>
    <property type="match status" value="1"/>
</dbReference>
<protein>
    <submittedName>
        <fullName evidence="6">(thale cress) hypothetical protein</fullName>
    </submittedName>
</protein>
<reference evidence="6 7" key="1">
    <citation type="submission" date="2020-09" db="EMBL/GenBank/DDBJ databases">
        <authorList>
            <person name="Ashkenazy H."/>
        </authorList>
    </citation>
    <scope>NUCLEOTIDE SEQUENCE [LARGE SCALE GENOMIC DNA]</scope>
    <source>
        <strain evidence="7">cv. Cdm-0</strain>
    </source>
</reference>
<dbReference type="GO" id="GO:0008234">
    <property type="term" value="F:cysteine-type peptidase activity"/>
    <property type="evidence" value="ECO:0007669"/>
    <property type="project" value="InterPro"/>
</dbReference>
<dbReference type="GO" id="GO:0006508">
    <property type="term" value="P:proteolysis"/>
    <property type="evidence" value="ECO:0007669"/>
    <property type="project" value="UniProtKB-KW"/>
</dbReference>
<feature type="compositionally biased region" description="Acidic residues" evidence="4">
    <location>
        <begin position="229"/>
        <end position="241"/>
    </location>
</feature>
<feature type="compositionally biased region" description="Basic and acidic residues" evidence="4">
    <location>
        <begin position="466"/>
        <end position="477"/>
    </location>
</feature>
<comment type="similarity">
    <text evidence="1">Belongs to the peptidase C48 family.</text>
</comment>
<proteinExistence type="inferred from homology"/>
<dbReference type="InterPro" id="IPR003653">
    <property type="entry name" value="Peptidase_C48_C"/>
</dbReference>
<keyword evidence="2" id="KW-0645">Protease</keyword>
<feature type="compositionally biased region" description="Basic residues" evidence="4">
    <location>
        <begin position="269"/>
        <end position="301"/>
    </location>
</feature>
<dbReference type="PROSITE" id="PS50600">
    <property type="entry name" value="ULP_PROTEASE"/>
    <property type="match status" value="1"/>
</dbReference>
<dbReference type="Pfam" id="PF09331">
    <property type="entry name" value="DUF1985"/>
    <property type="match status" value="1"/>
</dbReference>
<evidence type="ECO:0000313" key="7">
    <source>
        <dbReference type="Proteomes" id="UP000516314"/>
    </source>
</evidence>
<accession>A0A7G2E0A8</accession>
<dbReference type="Proteomes" id="UP000516314">
    <property type="component" value="Chromosome 1"/>
</dbReference>
<evidence type="ECO:0000313" key="6">
    <source>
        <dbReference type="EMBL" id="CAD5314565.1"/>
    </source>
</evidence>
<feature type="domain" description="Ubiquitin-like protease family profile" evidence="5">
    <location>
        <begin position="815"/>
        <end position="1013"/>
    </location>
</feature>
<organism evidence="6 7">
    <name type="scientific">Arabidopsis thaliana</name>
    <name type="common">Mouse-ear cress</name>
    <dbReference type="NCBI Taxonomy" id="3702"/>
    <lineage>
        <taxon>Eukaryota</taxon>
        <taxon>Viridiplantae</taxon>
        <taxon>Streptophyta</taxon>
        <taxon>Embryophyta</taxon>
        <taxon>Tracheophyta</taxon>
        <taxon>Spermatophyta</taxon>
        <taxon>Magnoliopsida</taxon>
        <taxon>eudicotyledons</taxon>
        <taxon>Gunneridae</taxon>
        <taxon>Pentapetalae</taxon>
        <taxon>rosids</taxon>
        <taxon>malvids</taxon>
        <taxon>Brassicales</taxon>
        <taxon>Brassicaceae</taxon>
        <taxon>Camelineae</taxon>
        <taxon>Arabidopsis</taxon>
    </lineage>
</organism>
<dbReference type="Pfam" id="PF02902">
    <property type="entry name" value="Peptidase_C48"/>
    <property type="match status" value="1"/>
</dbReference>
<evidence type="ECO:0000256" key="1">
    <source>
        <dbReference type="ARBA" id="ARBA00005234"/>
    </source>
</evidence>
<feature type="region of interest" description="Disordered" evidence="4">
    <location>
        <begin position="267"/>
        <end position="311"/>
    </location>
</feature>
<feature type="compositionally biased region" description="Polar residues" evidence="4">
    <location>
        <begin position="372"/>
        <end position="385"/>
    </location>
</feature>
<evidence type="ECO:0000256" key="4">
    <source>
        <dbReference type="SAM" id="MobiDB-lite"/>
    </source>
</evidence>
<dbReference type="PANTHER" id="PTHR48449:SF2">
    <property type="entry name" value="UBIQUITIN-LIKE PROTEASE FAMILY PROFILE DOMAIN-CONTAINING PROTEIN"/>
    <property type="match status" value="1"/>
</dbReference>
<evidence type="ECO:0000256" key="2">
    <source>
        <dbReference type="ARBA" id="ARBA00022670"/>
    </source>
</evidence>
<dbReference type="Gene3D" id="3.40.395.10">
    <property type="entry name" value="Adenoviral Proteinase, Chain A"/>
    <property type="match status" value="1"/>
</dbReference>
<dbReference type="InterPro" id="IPR038765">
    <property type="entry name" value="Papain-like_cys_pep_sf"/>
</dbReference>
<evidence type="ECO:0000259" key="5">
    <source>
        <dbReference type="PROSITE" id="PS50600"/>
    </source>
</evidence>
<dbReference type="AlphaFoldDB" id="A0A7G2E0A8"/>
<sequence>MAPIPLPPRLIALGEEPRGERVNVYQKMKTLYGIFNALDDDERQYLSRSPFARLLEFPNNHAWSASFGIFILGRQLEVTKPNEIWVLFAGTPIRFSLREFKIVTGLPSGRYPSLKMKKKKGTAGKTIPFNSKLFGLEEDVTVDRIITMLKRSVVSDPGMRIRCACFAIVDGFLVPISHYPKIIKSHAKMVEDVDAFLAYPWGGLLYALQLVVLQAAPAIQDSPVIDNPIDSDSEGAEDDVEVATRESVPFKLRNAKELDEKCSIQLASKKQKRGAKSNATRNRKGAKTSKNHGGVRSKPQRHTPEEVGSSEAVSMDVISRMLDVKLEAHSKTIISAVTDWLTKNTIIEGDHLKDLDSGVNHPKETAPAGNVGASNTGDLGSNATNDEFGFNSLRTNSRSHCPERTSNVEASVDEILSFYNYNVSSGAGYKEAEHEEVIPMDEDIRSEGDGVHNQQGTNNVSNDVDSPLHSDHEDNSDRGNNAPIDVDLPSEPSLVHDSQVSYVRKLLLIVVNHHSVLIVGDNNVATGSIPPPQAVSRDNTECENNTPNDEDFPSEPSMVHDSQVRYFRKIRLSVANHHSILIPISDNNLSIGASPSPKVVSEVNAHVSNGDAVEDDLSPGRDVNVEADVNERHDISPVTGAVTSPKLSGDNVEVQCSQLTTTNVDTLANEVERHENTPANLAVSSPNHSVDNEEFQCSQQAAHDVDPLGNECEESQGVPVVGVDSVSNETSAELPDIVVSIPDVSADLPVTTVPGCPFCCFISPPGYLFYFFSLSANHIVTELNFSHVNVDPEERFQNSMKKLKAISSISICGGIALSNKDILDLIDRKKNLTSKVMDALIRFSRHLLRTDDVDGEKLRLKVLDLKFVSLLCRQFTKFSRCNSKTEFQFPLPVIDILSGVGESDSVQLFTEADYIYLPFKFDKKHWVALAVDLKCRKIIVLDSNIQRRKDSAIHDVLMPLAVMLPYLFKQATFNPLMSQFLLDPFTIERPSVIPQVTSPLDTGIFSIFLIRTHATEGVPECVDFDVGGLQSEVKKLVSALILARGY</sequence>
<feature type="compositionally biased region" description="Polar residues" evidence="4">
    <location>
        <begin position="452"/>
        <end position="464"/>
    </location>
</feature>
<dbReference type="EMBL" id="LR881466">
    <property type="protein sequence ID" value="CAD5314565.1"/>
    <property type="molecule type" value="Genomic_DNA"/>
</dbReference>
<dbReference type="InterPro" id="IPR015410">
    <property type="entry name" value="DUF1985"/>
</dbReference>
<feature type="region of interest" description="Disordered" evidence="4">
    <location>
        <begin position="529"/>
        <end position="558"/>
    </location>
</feature>
<evidence type="ECO:0000256" key="3">
    <source>
        <dbReference type="ARBA" id="ARBA00022801"/>
    </source>
</evidence>
<feature type="region of interest" description="Disordered" evidence="4">
    <location>
        <begin position="223"/>
        <end position="243"/>
    </location>
</feature>
<keyword evidence="3" id="KW-0378">Hydrolase</keyword>
<name>A0A7G2E0A8_ARATH</name>
<dbReference type="SUPFAM" id="SSF54001">
    <property type="entry name" value="Cysteine proteinases"/>
    <property type="match status" value="1"/>
</dbReference>
<gene>
    <name evidence="6" type="ORF">AT9943_LOCUS2994</name>
</gene>
<feature type="region of interest" description="Disordered" evidence="4">
    <location>
        <begin position="365"/>
        <end position="385"/>
    </location>
</feature>